<feature type="transmembrane region" description="Helical" evidence="5">
    <location>
        <begin position="50"/>
        <end position="69"/>
    </location>
</feature>
<comment type="caution">
    <text evidence="7">The sequence shown here is derived from an EMBL/GenBank/DDBJ whole genome shotgun (WGS) entry which is preliminary data.</text>
</comment>
<evidence type="ECO:0000256" key="5">
    <source>
        <dbReference type="SAM" id="Phobius"/>
    </source>
</evidence>
<dbReference type="PANTHER" id="PTHR33507:SF3">
    <property type="entry name" value="INNER MEMBRANE PROTEIN YBBJ"/>
    <property type="match status" value="1"/>
</dbReference>
<dbReference type="Pfam" id="PF01957">
    <property type="entry name" value="NfeD"/>
    <property type="match status" value="1"/>
</dbReference>
<keyword evidence="3 5" id="KW-1133">Transmembrane helix</keyword>
<dbReference type="EMBL" id="JBHSLD010000004">
    <property type="protein sequence ID" value="MFC5379632.1"/>
    <property type="molecule type" value="Genomic_DNA"/>
</dbReference>
<evidence type="ECO:0000313" key="7">
    <source>
        <dbReference type="EMBL" id="MFC5379632.1"/>
    </source>
</evidence>
<evidence type="ECO:0000256" key="4">
    <source>
        <dbReference type="ARBA" id="ARBA00023136"/>
    </source>
</evidence>
<dbReference type="InterPro" id="IPR052165">
    <property type="entry name" value="Membrane_assoc_protease"/>
</dbReference>
<dbReference type="SUPFAM" id="SSF141322">
    <property type="entry name" value="NfeD domain-like"/>
    <property type="match status" value="1"/>
</dbReference>
<keyword evidence="2 5" id="KW-0812">Transmembrane</keyword>
<feature type="domain" description="NfeD-like C-terminal" evidence="6">
    <location>
        <begin position="88"/>
        <end position="147"/>
    </location>
</feature>
<organism evidence="7 8">
    <name type="scientific">Aquipuribacter nitratireducens</name>
    <dbReference type="NCBI Taxonomy" id="650104"/>
    <lineage>
        <taxon>Bacteria</taxon>
        <taxon>Bacillati</taxon>
        <taxon>Actinomycetota</taxon>
        <taxon>Actinomycetes</taxon>
        <taxon>Micrococcales</taxon>
        <taxon>Intrasporangiaceae</taxon>
        <taxon>Aquipuribacter</taxon>
    </lineage>
</organism>
<dbReference type="Gene3D" id="2.40.50.140">
    <property type="entry name" value="Nucleic acid-binding proteins"/>
    <property type="match status" value="1"/>
</dbReference>
<evidence type="ECO:0000256" key="3">
    <source>
        <dbReference type="ARBA" id="ARBA00022989"/>
    </source>
</evidence>
<protein>
    <submittedName>
        <fullName evidence="7">NfeD family protein</fullName>
    </submittedName>
</protein>
<accession>A0ABW0GI82</accession>
<dbReference type="InterPro" id="IPR002810">
    <property type="entry name" value="NfeD-like_C"/>
</dbReference>
<reference evidence="8" key="1">
    <citation type="journal article" date="2019" name="Int. J. Syst. Evol. Microbiol.">
        <title>The Global Catalogue of Microorganisms (GCM) 10K type strain sequencing project: providing services to taxonomists for standard genome sequencing and annotation.</title>
        <authorList>
            <consortium name="The Broad Institute Genomics Platform"/>
            <consortium name="The Broad Institute Genome Sequencing Center for Infectious Disease"/>
            <person name="Wu L."/>
            <person name="Ma J."/>
        </authorList>
    </citation>
    <scope>NUCLEOTIDE SEQUENCE [LARGE SCALE GENOMIC DNA]</scope>
    <source>
        <strain evidence="8">CCUG 43114</strain>
    </source>
</reference>
<evidence type="ECO:0000256" key="2">
    <source>
        <dbReference type="ARBA" id="ARBA00022692"/>
    </source>
</evidence>
<gene>
    <name evidence="7" type="ORF">ACFPJ6_02400</name>
</gene>
<dbReference type="Proteomes" id="UP001596122">
    <property type="component" value="Unassembled WGS sequence"/>
</dbReference>
<name>A0ABW0GI82_9MICO</name>
<proteinExistence type="predicted"/>
<dbReference type="PANTHER" id="PTHR33507">
    <property type="entry name" value="INNER MEMBRANE PROTEIN YBBJ"/>
    <property type="match status" value="1"/>
</dbReference>
<keyword evidence="4 5" id="KW-0472">Membrane</keyword>
<dbReference type="InterPro" id="IPR012340">
    <property type="entry name" value="NA-bd_OB-fold"/>
</dbReference>
<dbReference type="RefSeq" id="WP_340268834.1">
    <property type="nucleotide sequence ID" value="NZ_JBBEOG010000003.1"/>
</dbReference>
<evidence type="ECO:0000313" key="8">
    <source>
        <dbReference type="Proteomes" id="UP001596122"/>
    </source>
</evidence>
<evidence type="ECO:0000256" key="1">
    <source>
        <dbReference type="ARBA" id="ARBA00004141"/>
    </source>
</evidence>
<evidence type="ECO:0000259" key="6">
    <source>
        <dbReference type="Pfam" id="PF01957"/>
    </source>
</evidence>
<keyword evidence="8" id="KW-1185">Reference proteome</keyword>
<sequence length="162" mass="16840">MDVLRESQWVLWVAGALVLGLLELTSLDFVFAMLVAGALAAAVLAALGLGFGWQVAAFSVVSLVGLVLVRPAIKRWAVRSNPDVPTNADALPGRRALTLTAVDDRSGQVKLAGETWSARSADRSATIPADTDVVVVRIEGATAVVSPDPAAPPASPPRSEHP</sequence>
<comment type="subcellular location">
    <subcellularLocation>
        <location evidence="1">Membrane</location>
        <topology evidence="1">Multi-pass membrane protein</topology>
    </subcellularLocation>
</comment>